<accession>A0A090XFV6</accession>
<dbReference type="Pfam" id="PF01520">
    <property type="entry name" value="Amidase_3"/>
    <property type="match status" value="1"/>
</dbReference>
<dbReference type="EMBL" id="WNZZ01000030">
    <property type="protein sequence ID" value="MUG25744.1"/>
    <property type="molecule type" value="Genomic_DNA"/>
</dbReference>
<dbReference type="GO" id="GO:0030288">
    <property type="term" value="C:outer membrane-bounded periplasmic space"/>
    <property type="evidence" value="ECO:0007669"/>
    <property type="project" value="TreeGrafter"/>
</dbReference>
<dbReference type="NCBIfam" id="TIGR02883">
    <property type="entry name" value="spore_cwlD"/>
    <property type="match status" value="1"/>
</dbReference>
<dbReference type="AlphaFoldDB" id="A0A090XFV6"/>
<evidence type="ECO:0000256" key="1">
    <source>
        <dbReference type="ARBA" id="ARBA00022801"/>
    </source>
</evidence>
<gene>
    <name evidence="4" type="primary">cwlD</name>
    <name evidence="4" type="ORF">DJ90_5625</name>
    <name evidence="5" type="ORF">GNQ08_25620</name>
</gene>
<dbReference type="EMBL" id="JMQA01000062">
    <property type="protein sequence ID" value="KFM83909.1"/>
    <property type="molecule type" value="Genomic_DNA"/>
</dbReference>
<dbReference type="PANTHER" id="PTHR30404:SF0">
    <property type="entry name" value="N-ACETYLMURAMOYL-L-ALANINE AMIDASE AMIC"/>
    <property type="match status" value="1"/>
</dbReference>
<dbReference type="GO" id="GO:0009253">
    <property type="term" value="P:peptidoglycan catabolic process"/>
    <property type="evidence" value="ECO:0007669"/>
    <property type="project" value="InterPro"/>
</dbReference>
<comment type="caution">
    <text evidence="4">The sequence shown here is derived from an EMBL/GenBank/DDBJ whole genome shotgun (WGS) entry which is preliminary data.</text>
</comment>
<dbReference type="STRING" id="44252.DJ90_5625"/>
<dbReference type="PATRIC" id="fig|44252.3.peg.6573"/>
<keyword evidence="6" id="KW-1185">Reference proteome</keyword>
<dbReference type="Proteomes" id="UP000029278">
    <property type="component" value="Unassembled WGS sequence"/>
</dbReference>
<dbReference type="Proteomes" id="UP000442469">
    <property type="component" value="Unassembled WGS sequence"/>
</dbReference>
<dbReference type="GO" id="GO:0008745">
    <property type="term" value="F:N-acetylmuramoyl-L-alanine amidase activity"/>
    <property type="evidence" value="ECO:0007669"/>
    <property type="project" value="UniProtKB-EC"/>
</dbReference>
<dbReference type="OrthoDB" id="9806267at2"/>
<protein>
    <submittedName>
        <fullName evidence="4">N-acetylmuramoyl-L-alanine amidase CwlD</fullName>
        <ecNumber evidence="4">3.5.1.28</ecNumber>
    </submittedName>
</protein>
<evidence type="ECO:0000313" key="6">
    <source>
        <dbReference type="Proteomes" id="UP000029278"/>
    </source>
</evidence>
<dbReference type="GeneID" id="77011324"/>
<keyword evidence="2" id="KW-0472">Membrane</keyword>
<reference evidence="5 7" key="2">
    <citation type="submission" date="2019-11" db="EMBL/GenBank/DDBJ databases">
        <title>Draft genome sequences of five Paenibacillus species of dairy origin.</title>
        <authorList>
            <person name="Olajide A.M."/>
            <person name="Chen S."/>
            <person name="Lapointe G."/>
        </authorList>
    </citation>
    <scope>NUCLEOTIDE SEQUENCE [LARGE SCALE GENOMIC DNA]</scope>
    <source>
        <strain evidence="5 7">3CT49</strain>
    </source>
</reference>
<dbReference type="InterPro" id="IPR050695">
    <property type="entry name" value="N-acetylmuramoyl_amidase_3"/>
</dbReference>
<feature type="transmembrane region" description="Helical" evidence="2">
    <location>
        <begin position="20"/>
        <end position="37"/>
    </location>
</feature>
<dbReference type="Gene3D" id="3.40.630.40">
    <property type="entry name" value="Zn-dependent exopeptidases"/>
    <property type="match status" value="1"/>
</dbReference>
<evidence type="ECO:0000313" key="4">
    <source>
        <dbReference type="EMBL" id="KFM83909.1"/>
    </source>
</evidence>
<dbReference type="InterPro" id="IPR014234">
    <property type="entry name" value="Spore_CwlD"/>
</dbReference>
<evidence type="ECO:0000313" key="7">
    <source>
        <dbReference type="Proteomes" id="UP000442469"/>
    </source>
</evidence>
<keyword evidence="2" id="KW-1133">Transmembrane helix</keyword>
<reference evidence="4 6" key="1">
    <citation type="submission" date="2014-04" db="EMBL/GenBank/DDBJ databases">
        <authorList>
            <person name="Bishop-Lilly K.A."/>
            <person name="Broomall S.M."/>
            <person name="Chain P.S."/>
            <person name="Chertkov O."/>
            <person name="Coyne S.R."/>
            <person name="Daligault H.E."/>
            <person name="Davenport K.W."/>
            <person name="Erkkila T."/>
            <person name="Frey K.G."/>
            <person name="Gibbons H.S."/>
            <person name="Gu W."/>
            <person name="Jaissle J."/>
            <person name="Johnson S.L."/>
            <person name="Koroleva G.I."/>
            <person name="Ladner J.T."/>
            <person name="Lo C.-C."/>
            <person name="Minogue T.D."/>
            <person name="Munk C."/>
            <person name="Palacios G.F."/>
            <person name="Redden C.L."/>
            <person name="Rosenzweig C.N."/>
            <person name="Scholz M.B."/>
            <person name="Teshima H."/>
            <person name="Xu Y."/>
        </authorList>
    </citation>
    <scope>NUCLEOTIDE SEQUENCE [LARGE SCALE GENOMIC DNA]</scope>
    <source>
        <strain evidence="4 6">8244</strain>
    </source>
</reference>
<name>A0A090XFV6_PAEMA</name>
<dbReference type="InterPro" id="IPR002508">
    <property type="entry name" value="MurNAc-LAA_cat"/>
</dbReference>
<dbReference type="SUPFAM" id="SSF53187">
    <property type="entry name" value="Zn-dependent exopeptidases"/>
    <property type="match status" value="1"/>
</dbReference>
<evidence type="ECO:0000256" key="2">
    <source>
        <dbReference type="SAM" id="Phobius"/>
    </source>
</evidence>
<dbReference type="RefSeq" id="WP_036619562.1">
    <property type="nucleotide sequence ID" value="NZ_BGML01000019.1"/>
</dbReference>
<dbReference type="EC" id="3.5.1.28" evidence="4"/>
<proteinExistence type="predicted"/>
<feature type="domain" description="MurNAc-LAA" evidence="3">
    <location>
        <begin position="128"/>
        <end position="240"/>
    </location>
</feature>
<evidence type="ECO:0000313" key="5">
    <source>
        <dbReference type="EMBL" id="MUG25744.1"/>
    </source>
</evidence>
<dbReference type="HOGENOM" id="CLU_014322_7_0_9"/>
<keyword evidence="1 4" id="KW-0378">Hydrolase</keyword>
<dbReference type="SMART" id="SM00646">
    <property type="entry name" value="Ami_3"/>
    <property type="match status" value="1"/>
</dbReference>
<sequence length="256" mass="28249">MGGKDKVTLWITLNHIKKALIGAVLIALLIGIAMYQAPAQKVWKYWSLPLAGRIIALDAGHGGPDGGAVSRQGLIEKDINLAVSLYLRDYLQQAGAVVVMTREVDKDLASEGTQGYSKRKTEDLKRRVRFVEEKQADLLVSIHMNSIPSPRWRGAQSFYYPNHADSANLAALVQEELKRNLENTDRVAKPSDKTVYLLEAVQVPSVLVEVGFLSNPDEASLLGSEAYQRRVAASIYQGILRYYSGEKIKSPADGVR</sequence>
<evidence type="ECO:0000259" key="3">
    <source>
        <dbReference type="SMART" id="SM00646"/>
    </source>
</evidence>
<keyword evidence="2" id="KW-0812">Transmembrane</keyword>
<dbReference type="CDD" id="cd02696">
    <property type="entry name" value="MurNAc-LAA"/>
    <property type="match status" value="1"/>
</dbReference>
<dbReference type="PANTHER" id="PTHR30404">
    <property type="entry name" value="N-ACETYLMURAMOYL-L-ALANINE AMIDASE"/>
    <property type="match status" value="1"/>
</dbReference>
<organism evidence="4 6">
    <name type="scientific">Paenibacillus macerans</name>
    <name type="common">Bacillus macerans</name>
    <dbReference type="NCBI Taxonomy" id="44252"/>
    <lineage>
        <taxon>Bacteria</taxon>
        <taxon>Bacillati</taxon>
        <taxon>Bacillota</taxon>
        <taxon>Bacilli</taxon>
        <taxon>Bacillales</taxon>
        <taxon>Paenibacillaceae</taxon>
        <taxon>Paenibacillus</taxon>
    </lineage>
</organism>